<sequence>MLVLVPVRWGDQDPYGHVNNAQMLRILEEARMRGIWGPSGAVTFDPGASDGRSDGQNRQDDMTVPRSINSNTMTVVARHEIDYLRPTMYQLEPLQVEMKITRLGGASIDMYYEVWPDDDRVGRPLVRAVSVFVLVSTKTGRSRRMSNSEREYFRRYMD</sequence>
<dbReference type="GeneID" id="67388144"/>
<dbReference type="AlphaFoldDB" id="Q83GB2"/>
<feature type="region of interest" description="Disordered" evidence="1">
    <location>
        <begin position="42"/>
        <end position="65"/>
    </location>
</feature>
<name>Q83GB2_TROWT</name>
<dbReference type="RefSeq" id="WP_011096321.1">
    <property type="nucleotide sequence ID" value="NC_004572.3"/>
</dbReference>
<organism evidence="2 3">
    <name type="scientific">Tropheryma whipplei (strain Twist)</name>
    <name type="common">Whipple's bacillus</name>
    <dbReference type="NCBI Taxonomy" id="203267"/>
    <lineage>
        <taxon>Bacteria</taxon>
        <taxon>Bacillati</taxon>
        <taxon>Actinomycetota</taxon>
        <taxon>Actinomycetes</taxon>
        <taxon>Micrococcales</taxon>
        <taxon>Tropherymataceae</taxon>
        <taxon>Tropheryma</taxon>
    </lineage>
</organism>
<reference evidence="2 3" key="1">
    <citation type="journal article" date="2003" name="Genome Res.">
        <title>Tropheryma whipplei twist: a human pathogenic Actinobacteria with a reduced genome.</title>
        <authorList>
            <person name="Raoult D."/>
            <person name="Ogata H."/>
            <person name="Audic S."/>
            <person name="Robert C."/>
            <person name="Suhre K."/>
            <person name="Drancourt M."/>
            <person name="Claverie J.-M."/>
        </authorList>
    </citation>
    <scope>NUCLEOTIDE SEQUENCE [LARGE SCALE GENOMIC DNA]</scope>
    <source>
        <strain evidence="2 3">Twist</strain>
    </source>
</reference>
<feature type="compositionally biased region" description="Basic and acidic residues" evidence="1">
    <location>
        <begin position="51"/>
        <end position="63"/>
    </location>
</feature>
<evidence type="ECO:0000256" key="1">
    <source>
        <dbReference type="SAM" id="MobiDB-lite"/>
    </source>
</evidence>
<dbReference type="CDD" id="cd00586">
    <property type="entry name" value="4HBT"/>
    <property type="match status" value="1"/>
</dbReference>
<dbReference type="Proteomes" id="UP000002200">
    <property type="component" value="Chromosome"/>
</dbReference>
<dbReference type="EMBL" id="AE014184">
    <property type="protein sequence ID" value="AAO44497.1"/>
    <property type="molecule type" value="Genomic_DNA"/>
</dbReference>
<accession>Q83GB2</accession>
<dbReference type="SUPFAM" id="SSF54637">
    <property type="entry name" value="Thioesterase/thiol ester dehydrase-isomerase"/>
    <property type="match status" value="1"/>
</dbReference>
<dbReference type="HOGENOM" id="CLU_101141_2_0_11"/>
<dbReference type="KEGG" id="twh:TWT_400"/>
<dbReference type="Pfam" id="PF13279">
    <property type="entry name" value="4HBT_2"/>
    <property type="match status" value="1"/>
</dbReference>
<evidence type="ECO:0000313" key="2">
    <source>
        <dbReference type="EMBL" id="AAO44497.1"/>
    </source>
</evidence>
<dbReference type="Gene3D" id="3.10.129.10">
    <property type="entry name" value="Hotdog Thioesterase"/>
    <property type="match status" value="1"/>
</dbReference>
<dbReference type="InterPro" id="IPR029069">
    <property type="entry name" value="HotDog_dom_sf"/>
</dbReference>
<dbReference type="PANTHER" id="PTHR31793">
    <property type="entry name" value="4-HYDROXYBENZOYL-COA THIOESTERASE FAMILY MEMBER"/>
    <property type="match status" value="1"/>
</dbReference>
<dbReference type="PANTHER" id="PTHR31793:SF24">
    <property type="entry name" value="LONG-CHAIN ACYL-COA THIOESTERASE FADM"/>
    <property type="match status" value="1"/>
</dbReference>
<keyword evidence="3" id="KW-1185">Reference proteome</keyword>
<evidence type="ECO:0000313" key="3">
    <source>
        <dbReference type="Proteomes" id="UP000002200"/>
    </source>
</evidence>
<protein>
    <submittedName>
        <fullName evidence="2">Uncharacterized protein</fullName>
    </submittedName>
</protein>
<gene>
    <name evidence="2" type="ordered locus">TWT_400</name>
</gene>
<dbReference type="GO" id="GO:0047617">
    <property type="term" value="F:fatty acyl-CoA hydrolase activity"/>
    <property type="evidence" value="ECO:0007669"/>
    <property type="project" value="TreeGrafter"/>
</dbReference>
<dbReference type="OrthoDB" id="9799036at2"/>
<dbReference type="STRING" id="203267.TWT_400"/>
<dbReference type="InterPro" id="IPR050563">
    <property type="entry name" value="4-hydroxybenzoyl-CoA_TE"/>
</dbReference>
<dbReference type="eggNOG" id="COG0824">
    <property type="taxonomic scope" value="Bacteria"/>
</dbReference>
<proteinExistence type="predicted"/>